<evidence type="ECO:0000256" key="2">
    <source>
        <dbReference type="ARBA" id="ARBA00023002"/>
    </source>
</evidence>
<keyword evidence="1" id="KW-0285">Flavoprotein</keyword>
<keyword evidence="2" id="KW-0560">Oxidoreductase</keyword>
<dbReference type="Pfam" id="PF00724">
    <property type="entry name" value="Oxidored_FMN"/>
    <property type="match status" value="1"/>
</dbReference>
<dbReference type="EMBL" id="CP036501">
    <property type="protein sequence ID" value="UZP73940.1"/>
    <property type="molecule type" value="Genomic_DNA"/>
</dbReference>
<gene>
    <name evidence="4" type="ORF">E0F26_03910</name>
</gene>
<dbReference type="Proteomes" id="UP001317963">
    <property type="component" value="Chromosome"/>
</dbReference>
<dbReference type="RefSeq" id="WP_279242742.1">
    <property type="nucleotide sequence ID" value="NZ_CP036501.1"/>
</dbReference>
<dbReference type="PANTHER" id="PTHR43656">
    <property type="entry name" value="BINDING OXIDOREDUCTASE, PUTATIVE (AFU_ORTHOLOGUE AFUA_2G08260)-RELATED"/>
    <property type="match status" value="1"/>
</dbReference>
<evidence type="ECO:0000256" key="1">
    <source>
        <dbReference type="ARBA" id="ARBA00022630"/>
    </source>
</evidence>
<accession>A0ABY6Q5X9</accession>
<reference evidence="4 5" key="1">
    <citation type="submission" date="2019-02" db="EMBL/GenBank/DDBJ databases">
        <title>Halieaceae_genomes.</title>
        <authorList>
            <person name="Li S.-H."/>
        </authorList>
    </citation>
    <scope>NUCLEOTIDE SEQUENCE [LARGE SCALE GENOMIC DNA]</scope>
    <source>
        <strain evidence="4 5">JH123</strain>
    </source>
</reference>
<sequence length="428" mass="46787">MLDQPLTLPCGAVVPNRLCKAAMTEGLAHPDGTASEELERLYGIWSDGGSGILLSGNIQVDGDHLERPGNVIVDGKLSTSAFKALEKMASAGTRHGNHLWAQISHAGRQTQKIVNPSPKAPSAVRLRLPQSQFGEPVALTSEEITTLIDRFVDCAVTCKEAGFTGVQFHAAHGYLLSQFLSPLTNQRDDEWGGELENRARALVSVVTKAREALGDDFPISVKLNSADFQKGGFDFNDSLTVAQWLAEAGVDLLEISGGTYEQPRLLNLDGVEPIEEQSLARSTLAREAYFVDFAKAMREQLSIPIMVTGGLRRKEVMNHVLETGGADMIGVGRPLCVDAEGPNQLLDGADELTRYEDNLSLLPRWLMWLTKLNAVRTINSFATQFWFYEQIANIGRTGKPDPQLTVFRATLAQQKAASAWMTARKNRA</sequence>
<dbReference type="Gene3D" id="3.20.20.70">
    <property type="entry name" value="Aldolase class I"/>
    <property type="match status" value="1"/>
</dbReference>
<dbReference type="CDD" id="cd04733">
    <property type="entry name" value="OYE_like_2_FMN"/>
    <property type="match status" value="1"/>
</dbReference>
<evidence type="ECO:0000313" key="4">
    <source>
        <dbReference type="EMBL" id="UZP73940.1"/>
    </source>
</evidence>
<dbReference type="SUPFAM" id="SSF51395">
    <property type="entry name" value="FMN-linked oxidoreductases"/>
    <property type="match status" value="1"/>
</dbReference>
<proteinExistence type="predicted"/>
<evidence type="ECO:0000313" key="5">
    <source>
        <dbReference type="Proteomes" id="UP001317963"/>
    </source>
</evidence>
<keyword evidence="5" id="KW-1185">Reference proteome</keyword>
<organism evidence="4 5">
    <name type="scientific">Candidatus Paraluminiphilus aquimaris</name>
    <dbReference type="NCBI Taxonomy" id="2518994"/>
    <lineage>
        <taxon>Bacteria</taxon>
        <taxon>Pseudomonadati</taxon>
        <taxon>Pseudomonadota</taxon>
        <taxon>Gammaproteobacteria</taxon>
        <taxon>Cellvibrionales</taxon>
        <taxon>Halieaceae</taxon>
        <taxon>Candidatus Paraluminiphilus</taxon>
    </lineage>
</organism>
<feature type="domain" description="NADH:flavin oxidoreductase/NADH oxidase N-terminal" evidence="3">
    <location>
        <begin position="12"/>
        <end position="344"/>
    </location>
</feature>
<protein>
    <submittedName>
        <fullName evidence="4">NADH:flavin oxidoreductase/NADH oxidase family protein</fullName>
    </submittedName>
</protein>
<name>A0ABY6Q5X9_9GAMM</name>
<dbReference type="PANTHER" id="PTHR43656:SF2">
    <property type="entry name" value="BINDING OXIDOREDUCTASE, PUTATIVE (AFU_ORTHOLOGUE AFUA_2G08260)-RELATED"/>
    <property type="match status" value="1"/>
</dbReference>
<evidence type="ECO:0000259" key="3">
    <source>
        <dbReference type="Pfam" id="PF00724"/>
    </source>
</evidence>
<dbReference type="InterPro" id="IPR001155">
    <property type="entry name" value="OxRdtase_FMN_N"/>
</dbReference>
<dbReference type="InterPro" id="IPR051799">
    <property type="entry name" value="NADH_flavin_oxidoreductase"/>
</dbReference>
<dbReference type="InterPro" id="IPR013785">
    <property type="entry name" value="Aldolase_TIM"/>
</dbReference>